<protein>
    <submittedName>
        <fullName evidence="2">MurR/RpiR family transcriptional regulator</fullName>
    </submittedName>
</protein>
<dbReference type="Pfam" id="PF01418">
    <property type="entry name" value="HTH_6"/>
    <property type="match status" value="1"/>
</dbReference>
<name>A0ABZ1DRC4_9HYPH</name>
<evidence type="ECO:0000313" key="2">
    <source>
        <dbReference type="EMBL" id="WRW38105.1"/>
    </source>
</evidence>
<dbReference type="PANTHER" id="PTHR30514">
    <property type="entry name" value="GLUCOKINASE"/>
    <property type="match status" value="1"/>
</dbReference>
<sequence length="95" mass="11047">MMQDRIHCPPTTLEELKYQIAKRQIVLPDRLEQVAKQILPQPEMIAFESAAAIARNCKVSQTTVHRLAQHIGFRTFGEFRAMIRDHLRKISANHR</sequence>
<dbReference type="EMBL" id="CP140638">
    <property type="protein sequence ID" value="WRW38105.1"/>
    <property type="molecule type" value="Genomic_DNA"/>
</dbReference>
<evidence type="ECO:0000313" key="3">
    <source>
        <dbReference type="Proteomes" id="UP001322785"/>
    </source>
</evidence>
<feature type="domain" description="HTH rpiR-type" evidence="1">
    <location>
        <begin position="14"/>
        <end position="90"/>
    </location>
</feature>
<evidence type="ECO:0000259" key="1">
    <source>
        <dbReference type="PROSITE" id="PS51071"/>
    </source>
</evidence>
<keyword evidence="3" id="KW-1185">Reference proteome</keyword>
<dbReference type="InterPro" id="IPR000281">
    <property type="entry name" value="HTH_RpiR"/>
</dbReference>
<dbReference type="InterPro" id="IPR047640">
    <property type="entry name" value="RpiR-like"/>
</dbReference>
<geneLocation type="plasmid" evidence="2 3">
    <name>pRinCIP108029c</name>
</geneLocation>
<dbReference type="InterPro" id="IPR036388">
    <property type="entry name" value="WH-like_DNA-bd_sf"/>
</dbReference>
<gene>
    <name evidence="2" type="ORF">U5G49_006862</name>
</gene>
<reference evidence="2 3" key="1">
    <citation type="submission" date="2023-12" db="EMBL/GenBank/DDBJ databases">
        <authorList>
            <person name="Menendez E."/>
            <person name="Kaur S."/>
            <person name="Flores-Felix J.D."/>
            <person name="diCenzo G.C."/>
            <person name="Peix A."/>
            <person name="Velazquez E."/>
        </authorList>
    </citation>
    <scope>NUCLEOTIDE SEQUENCE [LARGE SCALE GENOMIC DNA]</scope>
    <source>
        <strain evidence="2 3">CIP 108029</strain>
        <plasmid evidence="2 3">pRinCIP108029c</plasmid>
    </source>
</reference>
<dbReference type="Gene3D" id="1.10.10.10">
    <property type="entry name" value="Winged helix-like DNA-binding domain superfamily/Winged helix DNA-binding domain"/>
    <property type="match status" value="1"/>
</dbReference>
<dbReference type="InterPro" id="IPR009057">
    <property type="entry name" value="Homeodomain-like_sf"/>
</dbReference>
<dbReference type="PANTHER" id="PTHR30514:SF18">
    <property type="entry name" value="RPIR-FAMILY TRANSCRIPTIONAL REGULATOR"/>
    <property type="match status" value="1"/>
</dbReference>
<keyword evidence="2" id="KW-0614">Plasmid</keyword>
<dbReference type="Proteomes" id="UP001322785">
    <property type="component" value="Plasmid pRinCIP108029c"/>
</dbReference>
<dbReference type="PROSITE" id="PS51071">
    <property type="entry name" value="HTH_RPIR"/>
    <property type="match status" value="1"/>
</dbReference>
<proteinExistence type="predicted"/>
<organism evidence="2 3">
    <name type="scientific">Rhizobium indigoferae</name>
    <dbReference type="NCBI Taxonomy" id="158891"/>
    <lineage>
        <taxon>Bacteria</taxon>
        <taxon>Pseudomonadati</taxon>
        <taxon>Pseudomonadota</taxon>
        <taxon>Alphaproteobacteria</taxon>
        <taxon>Hyphomicrobiales</taxon>
        <taxon>Rhizobiaceae</taxon>
        <taxon>Rhizobium/Agrobacterium group</taxon>
        <taxon>Rhizobium</taxon>
    </lineage>
</organism>
<accession>A0ABZ1DRC4</accession>
<dbReference type="RefSeq" id="WP_193445134.1">
    <property type="nucleotide sequence ID" value="NZ_BSOQ01000062.1"/>
</dbReference>
<dbReference type="SUPFAM" id="SSF46689">
    <property type="entry name" value="Homeodomain-like"/>
    <property type="match status" value="1"/>
</dbReference>